<comment type="PTM">
    <text evidence="11">Upon Fe-S cluster removal intramolecular disulfide bonds are formed.</text>
</comment>
<evidence type="ECO:0000256" key="5">
    <source>
        <dbReference type="ARBA" id="ARBA00023004"/>
    </source>
</evidence>
<dbReference type="GO" id="GO:0003677">
    <property type="term" value="F:DNA binding"/>
    <property type="evidence" value="ECO:0007669"/>
    <property type="project" value="UniProtKB-UniRule"/>
</dbReference>
<dbReference type="GO" id="GO:0051539">
    <property type="term" value="F:4 iron, 4 sulfur cluster binding"/>
    <property type="evidence" value="ECO:0007669"/>
    <property type="project" value="UniProtKB-UniRule"/>
</dbReference>
<dbReference type="Proteomes" id="UP001186041">
    <property type="component" value="Unassembled WGS sequence"/>
</dbReference>
<evidence type="ECO:0000259" key="12">
    <source>
        <dbReference type="PROSITE" id="PS51674"/>
    </source>
</evidence>
<sequence>MSILDSIEHLLTREPWQGEAACASADPEAWFPEKGQPYAMAKRICATCPVKAECLEYALANRERAGVWGGLSERERRQVLKGMVA</sequence>
<dbReference type="GO" id="GO:0045892">
    <property type="term" value="P:negative regulation of DNA-templated transcription"/>
    <property type="evidence" value="ECO:0007669"/>
    <property type="project" value="TreeGrafter"/>
</dbReference>
<evidence type="ECO:0000256" key="2">
    <source>
        <dbReference type="ARBA" id="ARBA00006597"/>
    </source>
</evidence>
<feature type="binding site" evidence="11">
    <location>
        <position position="22"/>
    </location>
    <ligand>
        <name>[4Fe-4S] cluster</name>
        <dbReference type="ChEBI" id="CHEBI:49883"/>
    </ligand>
</feature>
<comment type="cofactor">
    <cofactor evidence="11">
        <name>[4Fe-4S] cluster</name>
        <dbReference type="ChEBI" id="CHEBI:49883"/>
    </cofactor>
    <text evidence="11">Binds 1 [4Fe-4S] cluster per subunit. Following nitrosylation of the [4Fe-4S] cluster binds 1 [4Fe-8(NO)] cluster per subunit.</text>
</comment>
<evidence type="ECO:0000256" key="11">
    <source>
        <dbReference type="HAMAP-Rule" id="MF_01479"/>
    </source>
</evidence>
<keyword evidence="5 11" id="KW-0408">Iron</keyword>
<dbReference type="GO" id="GO:0035731">
    <property type="term" value="F:dinitrosyl-iron complex binding"/>
    <property type="evidence" value="ECO:0007669"/>
    <property type="project" value="UniProtKB-UniRule"/>
</dbReference>
<accession>A0AAE4V5X0</accession>
<dbReference type="PROSITE" id="PS51674">
    <property type="entry name" value="4FE4S_WBL"/>
    <property type="match status" value="1"/>
</dbReference>
<reference evidence="13" key="1">
    <citation type="submission" date="2023-10" db="EMBL/GenBank/DDBJ databases">
        <title>Mycolicibacterium fortuitum clinical isolates causing pulmonary infections in humans.</title>
        <authorList>
            <person name="Mejia-Ponce P.M."/>
            <person name="Zenteno-Cuevas R."/>
            <person name="Licona-Cassani C."/>
        </authorList>
    </citation>
    <scope>NUCLEOTIDE SEQUENCE</scope>
    <source>
        <strain evidence="13">M8</strain>
    </source>
</reference>
<keyword evidence="3 11" id="KW-0004">4Fe-4S</keyword>
<gene>
    <name evidence="11" type="primary">whiB</name>
    <name evidence="13" type="ORF">R4485_00940</name>
</gene>
<dbReference type="GO" id="GO:0046872">
    <property type="term" value="F:metal ion binding"/>
    <property type="evidence" value="ECO:0007669"/>
    <property type="project" value="UniProtKB-KW"/>
</dbReference>
<evidence type="ECO:0000256" key="9">
    <source>
        <dbReference type="ARBA" id="ARBA00023157"/>
    </source>
</evidence>
<keyword evidence="8 11" id="KW-0238">DNA-binding</keyword>
<dbReference type="GO" id="GO:0045454">
    <property type="term" value="P:cell redox homeostasis"/>
    <property type="evidence" value="ECO:0007669"/>
    <property type="project" value="TreeGrafter"/>
</dbReference>
<dbReference type="PANTHER" id="PTHR38839:SF4">
    <property type="entry name" value="TRANSCRIPTIONAL REGULATOR WHIB"/>
    <property type="match status" value="1"/>
</dbReference>
<evidence type="ECO:0000313" key="13">
    <source>
        <dbReference type="EMBL" id="MDV7288726.1"/>
    </source>
</evidence>
<dbReference type="AlphaFoldDB" id="A0AAE4V5X0"/>
<dbReference type="GO" id="GO:0005737">
    <property type="term" value="C:cytoplasm"/>
    <property type="evidence" value="ECO:0007669"/>
    <property type="project" value="UniProtKB-SubCell"/>
</dbReference>
<evidence type="ECO:0000256" key="1">
    <source>
        <dbReference type="ARBA" id="ARBA00004496"/>
    </source>
</evidence>
<keyword evidence="9 11" id="KW-1015">Disulfide bond</keyword>
<feature type="binding site" evidence="11">
    <location>
        <position position="45"/>
    </location>
    <ligand>
        <name>[4Fe-4S] cluster</name>
        <dbReference type="ChEBI" id="CHEBI:49883"/>
    </ligand>
</feature>
<feature type="domain" description="4Fe-4S Wbl-type" evidence="12">
    <location>
        <begin position="21"/>
        <end position="78"/>
    </location>
</feature>
<comment type="function">
    <text evidence="11">Acts as a transcriptional regulator. Probably redox-responsive. The apo- but not holo-form probably binds DNA.</text>
</comment>
<dbReference type="PANTHER" id="PTHR38839">
    <property type="entry name" value="TRANSCRIPTIONAL REGULATOR WHID-RELATED"/>
    <property type="match status" value="1"/>
</dbReference>
<evidence type="ECO:0000256" key="8">
    <source>
        <dbReference type="ARBA" id="ARBA00023125"/>
    </source>
</evidence>
<dbReference type="Pfam" id="PF02467">
    <property type="entry name" value="Whib"/>
    <property type="match status" value="1"/>
</dbReference>
<dbReference type="InterPro" id="IPR034768">
    <property type="entry name" value="4FE4S_WBL"/>
</dbReference>
<comment type="subcellular location">
    <subcellularLocation>
        <location evidence="1 11">Cytoplasm</location>
    </subcellularLocation>
</comment>
<dbReference type="GO" id="GO:0047134">
    <property type="term" value="F:protein-disulfide reductase [NAD(P)H] activity"/>
    <property type="evidence" value="ECO:0007669"/>
    <property type="project" value="TreeGrafter"/>
</dbReference>
<dbReference type="InterPro" id="IPR003482">
    <property type="entry name" value="Whib"/>
</dbReference>
<organism evidence="13 14">
    <name type="scientific">Mycolicibacterium fortuitum</name>
    <name type="common">Mycobacterium fortuitum</name>
    <dbReference type="NCBI Taxonomy" id="1766"/>
    <lineage>
        <taxon>Bacteria</taxon>
        <taxon>Bacillati</taxon>
        <taxon>Actinomycetota</taxon>
        <taxon>Actinomycetes</taxon>
        <taxon>Mycobacteriales</taxon>
        <taxon>Mycobacteriaceae</taxon>
        <taxon>Mycolicibacterium</taxon>
    </lineage>
</organism>
<evidence type="ECO:0000256" key="4">
    <source>
        <dbReference type="ARBA" id="ARBA00022723"/>
    </source>
</evidence>
<comment type="caution">
    <text evidence="13">The sequence shown here is derived from an EMBL/GenBank/DDBJ whole genome shotgun (WGS) entry which is preliminary data.</text>
</comment>
<evidence type="ECO:0000313" key="14">
    <source>
        <dbReference type="Proteomes" id="UP001186041"/>
    </source>
</evidence>
<keyword evidence="11" id="KW-0963">Cytoplasm</keyword>
<comment type="similarity">
    <text evidence="2 11">Belongs to the WhiB family.</text>
</comment>
<keyword evidence="6 11" id="KW-0411">Iron-sulfur</keyword>
<dbReference type="HAMAP" id="MF_01479">
    <property type="entry name" value="WhiB"/>
    <property type="match status" value="1"/>
</dbReference>
<evidence type="ECO:0000256" key="10">
    <source>
        <dbReference type="ARBA" id="ARBA00023163"/>
    </source>
</evidence>
<evidence type="ECO:0000256" key="7">
    <source>
        <dbReference type="ARBA" id="ARBA00023015"/>
    </source>
</evidence>
<dbReference type="EMBL" id="JAWLVV010000001">
    <property type="protein sequence ID" value="MDV7288726.1"/>
    <property type="molecule type" value="Genomic_DNA"/>
</dbReference>
<dbReference type="RefSeq" id="WP_317721445.1">
    <property type="nucleotide sequence ID" value="NZ_JAWLVK010000001.1"/>
</dbReference>
<keyword evidence="4 11" id="KW-0479">Metal-binding</keyword>
<proteinExistence type="inferred from homology"/>
<protein>
    <recommendedName>
        <fullName evidence="11">Transcriptional regulator WhiB</fullName>
    </recommendedName>
</protein>
<evidence type="ECO:0000256" key="3">
    <source>
        <dbReference type="ARBA" id="ARBA00022485"/>
    </source>
</evidence>
<keyword evidence="7 11" id="KW-0805">Transcription regulation</keyword>
<feature type="binding site" evidence="11">
    <location>
        <position position="54"/>
    </location>
    <ligand>
        <name>[4Fe-4S] cluster</name>
        <dbReference type="ChEBI" id="CHEBI:49883"/>
    </ligand>
</feature>
<keyword evidence="10 11" id="KW-0804">Transcription</keyword>
<feature type="binding site" evidence="11">
    <location>
        <position position="48"/>
    </location>
    <ligand>
        <name>[4Fe-4S] cluster</name>
        <dbReference type="ChEBI" id="CHEBI:49883"/>
    </ligand>
</feature>
<comment type="PTM">
    <text evidence="11">The Fe-S cluster can be nitrosylated by nitric oxide (NO).</text>
</comment>
<evidence type="ECO:0000256" key="6">
    <source>
        <dbReference type="ARBA" id="ARBA00023014"/>
    </source>
</evidence>
<name>A0AAE4V5X0_MYCFO</name>